<protein>
    <submittedName>
        <fullName evidence="3">Acetylcholine receptor subunit alpha-like 1</fullName>
    </submittedName>
</protein>
<dbReference type="PANTHER" id="PTHR18945">
    <property type="entry name" value="NEUROTRANSMITTER GATED ION CHANNEL"/>
    <property type="match status" value="1"/>
</dbReference>
<dbReference type="GO" id="GO:0004888">
    <property type="term" value="F:transmembrane signaling receptor activity"/>
    <property type="evidence" value="ECO:0007669"/>
    <property type="project" value="InterPro"/>
</dbReference>
<dbReference type="GO" id="GO:0016020">
    <property type="term" value="C:membrane"/>
    <property type="evidence" value="ECO:0007669"/>
    <property type="project" value="InterPro"/>
</dbReference>
<reference evidence="3" key="1">
    <citation type="submission" date="2009-03" db="EMBL/GenBank/DDBJ databases">
        <title>Caligus rogercresseyi ESTs and full-length cDNAs.</title>
        <authorList>
            <person name="Yasuike M."/>
            <person name="von Schalburg K."/>
            <person name="Cooper G."/>
            <person name="Leong J."/>
            <person name="Jones S.R.M."/>
            <person name="Koop B.F."/>
        </authorList>
    </citation>
    <scope>NUCLEOTIDE SEQUENCE</scope>
    <source>
        <tissue evidence="3">Whole tissue</tissue>
    </source>
</reference>
<dbReference type="GO" id="GO:0005230">
    <property type="term" value="F:extracellular ligand-gated monoatomic ion channel activity"/>
    <property type="evidence" value="ECO:0007669"/>
    <property type="project" value="InterPro"/>
</dbReference>
<feature type="domain" description="Neurotransmitter-gated ion-channel ligand-binding" evidence="2">
    <location>
        <begin position="22"/>
        <end position="222"/>
    </location>
</feature>
<evidence type="ECO:0000256" key="1">
    <source>
        <dbReference type="SAM" id="SignalP"/>
    </source>
</evidence>
<dbReference type="InterPro" id="IPR036734">
    <property type="entry name" value="Neur_chan_lig-bd_sf"/>
</dbReference>
<dbReference type="InterPro" id="IPR006202">
    <property type="entry name" value="Neur_chan_lig-bd"/>
</dbReference>
<evidence type="ECO:0000259" key="2">
    <source>
        <dbReference type="Pfam" id="PF02931"/>
    </source>
</evidence>
<feature type="chain" id="PRO_5002905285" evidence="1">
    <location>
        <begin position="18"/>
        <end position="239"/>
    </location>
</feature>
<feature type="signal peptide" evidence="1">
    <location>
        <begin position="1"/>
        <end position="17"/>
    </location>
</feature>
<dbReference type="InterPro" id="IPR006201">
    <property type="entry name" value="Neur_channel"/>
</dbReference>
<proteinExistence type="evidence at transcript level"/>
<dbReference type="SUPFAM" id="SSF63712">
    <property type="entry name" value="Nicotinic receptor ligand binding domain-like"/>
    <property type="match status" value="1"/>
</dbReference>
<keyword evidence="1" id="KW-0732">Signal</keyword>
<dbReference type="EMBL" id="BT077240">
    <property type="protein sequence ID" value="ACO11664.1"/>
    <property type="molecule type" value="mRNA"/>
</dbReference>
<sequence>MRGSVLLSFLFVGISFGSPQGELYKSLFENYNPSVHPGTPQSIGPVGFSIVPQCMSLSLDGQLDGHIWARISWMDERLMWNPEDHDGIKLLRIPIEKLWSPDITLYTKRNENDFYGKFNAIVYNTGKVLYVPDTHVKADCSGLNTTDIWAVNECKLTYGSWTYDHQLMELKESKRITDADEITAYCPLQTVDVLHELKIKKYSCCEEPYSHIEYKILLQRRYLMTDKGPVYNPYLPHDD</sequence>
<organism evidence="3">
    <name type="scientific">Caligus rogercresseyi</name>
    <name type="common">Sea louse</name>
    <dbReference type="NCBI Taxonomy" id="217165"/>
    <lineage>
        <taxon>Eukaryota</taxon>
        <taxon>Metazoa</taxon>
        <taxon>Ecdysozoa</taxon>
        <taxon>Arthropoda</taxon>
        <taxon>Crustacea</taxon>
        <taxon>Multicrustacea</taxon>
        <taxon>Hexanauplia</taxon>
        <taxon>Copepoda</taxon>
        <taxon>Siphonostomatoida</taxon>
        <taxon>Caligidae</taxon>
        <taxon>Caligus</taxon>
    </lineage>
</organism>
<dbReference type="Gene3D" id="2.70.170.10">
    <property type="entry name" value="Neurotransmitter-gated ion-channel ligand-binding domain"/>
    <property type="match status" value="1"/>
</dbReference>
<accession>C1BRL1</accession>
<dbReference type="AlphaFoldDB" id="C1BRL1"/>
<dbReference type="Pfam" id="PF02931">
    <property type="entry name" value="Neur_chan_LBD"/>
    <property type="match status" value="1"/>
</dbReference>
<name>C1BRL1_CALRO</name>
<gene>
    <name evidence="3" type="primary">ACH1</name>
</gene>
<evidence type="ECO:0000313" key="3">
    <source>
        <dbReference type="EMBL" id="ACO11664.1"/>
    </source>
</evidence>
<keyword evidence="3" id="KW-0675">Receptor</keyword>